<gene>
    <name evidence="1" type="ORF">F8377_05440</name>
</gene>
<organism evidence="1 2">
    <name type="scientific">Corynebacterium zhongnanshanii</name>
    <dbReference type="NCBI Taxonomy" id="2768834"/>
    <lineage>
        <taxon>Bacteria</taxon>
        <taxon>Bacillati</taxon>
        <taxon>Actinomycetota</taxon>
        <taxon>Actinomycetes</taxon>
        <taxon>Mycobacteriales</taxon>
        <taxon>Corynebacteriaceae</taxon>
        <taxon>Corynebacterium</taxon>
    </lineage>
</organism>
<protein>
    <submittedName>
        <fullName evidence="1">Uncharacterized protein</fullName>
    </submittedName>
</protein>
<dbReference type="EMBL" id="WBZJ01000001">
    <property type="protein sequence ID" value="KAB3523548.1"/>
    <property type="molecule type" value="Genomic_DNA"/>
</dbReference>
<evidence type="ECO:0000313" key="1">
    <source>
        <dbReference type="EMBL" id="KAB3523548.1"/>
    </source>
</evidence>
<name>A0ABQ6VIC5_9CORY</name>
<proteinExistence type="predicted"/>
<dbReference type="RefSeq" id="WP_151844202.1">
    <property type="nucleotide sequence ID" value="NZ_WBZJ01000001.1"/>
</dbReference>
<accession>A0ABQ6VIC5</accession>
<keyword evidence="2" id="KW-1185">Reference proteome</keyword>
<sequence>MLPIWIDGARDLGGRPAHGKLFAQAMGADLDSGRWEAEISTVFRGQFTATLTRQEQRLDVPPSTVEFLSHAGILENISVKETLVDKMLDVNPEWVQAMIELVGEQAFADNADSSDERGVVYLEPDLEPFEADGHTPELQIDALSDADFDDELKKLLGE</sequence>
<evidence type="ECO:0000313" key="2">
    <source>
        <dbReference type="Proteomes" id="UP000436181"/>
    </source>
</evidence>
<reference evidence="1 2" key="1">
    <citation type="submission" date="2019-10" db="EMBL/GenBank/DDBJ databases">
        <title>Corynebacterium sp novel species isolated from the respiratory tract of Marmot.</title>
        <authorList>
            <person name="Zhang G."/>
        </authorList>
    </citation>
    <scope>NUCLEOTIDE SEQUENCE [LARGE SCALE GENOMIC DNA]</scope>
    <source>
        <strain evidence="1 2">336</strain>
    </source>
</reference>
<comment type="caution">
    <text evidence="1">The sequence shown here is derived from an EMBL/GenBank/DDBJ whole genome shotgun (WGS) entry which is preliminary data.</text>
</comment>
<dbReference type="Proteomes" id="UP000436181">
    <property type="component" value="Unassembled WGS sequence"/>
</dbReference>